<keyword evidence="3" id="KW-0813">Transport</keyword>
<dbReference type="GO" id="GO:0015562">
    <property type="term" value="F:efflux transmembrane transporter activity"/>
    <property type="evidence" value="ECO:0007669"/>
    <property type="project" value="InterPro"/>
</dbReference>
<dbReference type="Pfam" id="PF02321">
    <property type="entry name" value="OEP"/>
    <property type="match status" value="2"/>
</dbReference>
<feature type="chain" id="PRO_5017661151" evidence="8">
    <location>
        <begin position="22"/>
        <end position="454"/>
    </location>
</feature>
<evidence type="ECO:0000313" key="10">
    <source>
        <dbReference type="Proteomes" id="UP000256779"/>
    </source>
</evidence>
<dbReference type="GO" id="GO:1990281">
    <property type="term" value="C:efflux pump complex"/>
    <property type="evidence" value="ECO:0007669"/>
    <property type="project" value="TreeGrafter"/>
</dbReference>
<dbReference type="InterPro" id="IPR003423">
    <property type="entry name" value="OMP_efflux"/>
</dbReference>
<dbReference type="Gene3D" id="1.20.1600.10">
    <property type="entry name" value="Outer membrane efflux proteins (OEP)"/>
    <property type="match status" value="1"/>
</dbReference>
<dbReference type="EMBL" id="QREG01000002">
    <property type="protein sequence ID" value="REE02160.1"/>
    <property type="molecule type" value="Genomic_DNA"/>
</dbReference>
<evidence type="ECO:0000256" key="5">
    <source>
        <dbReference type="ARBA" id="ARBA00022692"/>
    </source>
</evidence>
<keyword evidence="7" id="KW-0998">Cell outer membrane</keyword>
<evidence type="ECO:0000256" key="2">
    <source>
        <dbReference type="ARBA" id="ARBA00007613"/>
    </source>
</evidence>
<comment type="similarity">
    <text evidence="2">Belongs to the outer membrane factor (OMF) (TC 1.B.17) family.</text>
</comment>
<comment type="caution">
    <text evidence="9">The sequence shown here is derived from an EMBL/GenBank/DDBJ whole genome shotgun (WGS) entry which is preliminary data.</text>
</comment>
<evidence type="ECO:0000256" key="4">
    <source>
        <dbReference type="ARBA" id="ARBA00022452"/>
    </source>
</evidence>
<evidence type="ECO:0000313" key="9">
    <source>
        <dbReference type="EMBL" id="REE02160.1"/>
    </source>
</evidence>
<organism evidence="9 10">
    <name type="scientific">Marinoscillum furvescens DSM 4134</name>
    <dbReference type="NCBI Taxonomy" id="1122208"/>
    <lineage>
        <taxon>Bacteria</taxon>
        <taxon>Pseudomonadati</taxon>
        <taxon>Bacteroidota</taxon>
        <taxon>Cytophagia</taxon>
        <taxon>Cytophagales</taxon>
        <taxon>Reichenbachiellaceae</taxon>
        <taxon>Marinoscillum</taxon>
    </lineage>
</organism>
<dbReference type="Proteomes" id="UP000256779">
    <property type="component" value="Unassembled WGS sequence"/>
</dbReference>
<sequence>MIKYNALMVLMVLAIAGHAQQALSLSDAITLCLENNFDIRIERQNVNIAENNNNWGQAGLLPTISFGVNQNNNLSDNVKTASPFQLQDITLSNSINPGVTMDWVLFDGFRVITTRRRLDQLEAESAGNASIVITNALQTVILGYYLATLEQERLQVYERQLALSSDRYVYVKTKQELGSSVTSDVLLEEGNYLSDSVNYVNQELVLRSAVRNLNLVMGVRDVDTEYVFTDDLKEDFPSYELGDLQQKMFDGNVDLKKQYISQSILGSDVDLARADRYPTLTMSAGYSHTRSRVDLSRASFPQSDGSSSPGPEDPLNAITDNYFANFRLSFTLFNGGKINRAIKNSMVREDIGNIRIDQMKTTLDRDLRQAYDRYQVRKQLFDINQRLESSAATNLDITQEKFKGGTINSFDYRVVQNNHLNASIQKLQAIYNLMESKIELMRLTGGLISKHVDQ</sequence>
<dbReference type="RefSeq" id="WP_115866693.1">
    <property type="nucleotide sequence ID" value="NZ_QREG01000002.1"/>
</dbReference>
<dbReference type="OrthoDB" id="9771205at2"/>
<keyword evidence="10" id="KW-1185">Reference proteome</keyword>
<keyword evidence="8" id="KW-0732">Signal</keyword>
<reference evidence="9 10" key="1">
    <citation type="submission" date="2018-07" db="EMBL/GenBank/DDBJ databases">
        <title>Genomic Encyclopedia of Type Strains, Phase IV (KMG-IV): sequencing the most valuable type-strain genomes for metagenomic binning, comparative biology and taxonomic classification.</title>
        <authorList>
            <person name="Goeker M."/>
        </authorList>
    </citation>
    <scope>NUCLEOTIDE SEQUENCE [LARGE SCALE GENOMIC DNA]</scope>
    <source>
        <strain evidence="9 10">DSM 4134</strain>
    </source>
</reference>
<dbReference type="GO" id="GO:0009279">
    <property type="term" value="C:cell outer membrane"/>
    <property type="evidence" value="ECO:0007669"/>
    <property type="project" value="UniProtKB-SubCell"/>
</dbReference>
<dbReference type="PANTHER" id="PTHR30026:SF20">
    <property type="entry name" value="OUTER MEMBRANE PROTEIN TOLC"/>
    <property type="match status" value="1"/>
</dbReference>
<keyword evidence="6" id="KW-0472">Membrane</keyword>
<evidence type="ECO:0000256" key="8">
    <source>
        <dbReference type="SAM" id="SignalP"/>
    </source>
</evidence>
<evidence type="ECO:0000256" key="3">
    <source>
        <dbReference type="ARBA" id="ARBA00022448"/>
    </source>
</evidence>
<dbReference type="InterPro" id="IPR051906">
    <property type="entry name" value="TolC-like"/>
</dbReference>
<name>A0A3D9L8J4_MARFU</name>
<proteinExistence type="inferred from homology"/>
<dbReference type="AlphaFoldDB" id="A0A3D9L8J4"/>
<dbReference type="GO" id="GO:0015288">
    <property type="term" value="F:porin activity"/>
    <property type="evidence" value="ECO:0007669"/>
    <property type="project" value="TreeGrafter"/>
</dbReference>
<dbReference type="SUPFAM" id="SSF56954">
    <property type="entry name" value="Outer membrane efflux proteins (OEP)"/>
    <property type="match status" value="1"/>
</dbReference>
<evidence type="ECO:0000256" key="7">
    <source>
        <dbReference type="ARBA" id="ARBA00023237"/>
    </source>
</evidence>
<protein>
    <submittedName>
        <fullName evidence="9">Outer membrane protein TolC</fullName>
    </submittedName>
</protein>
<comment type="subcellular location">
    <subcellularLocation>
        <location evidence="1">Cell outer membrane</location>
    </subcellularLocation>
</comment>
<dbReference type="PANTHER" id="PTHR30026">
    <property type="entry name" value="OUTER MEMBRANE PROTEIN TOLC"/>
    <property type="match status" value="1"/>
</dbReference>
<gene>
    <name evidence="9" type="ORF">C7460_102184</name>
</gene>
<evidence type="ECO:0000256" key="1">
    <source>
        <dbReference type="ARBA" id="ARBA00004442"/>
    </source>
</evidence>
<accession>A0A3D9L8J4</accession>
<keyword evidence="4" id="KW-1134">Transmembrane beta strand</keyword>
<evidence type="ECO:0000256" key="6">
    <source>
        <dbReference type="ARBA" id="ARBA00023136"/>
    </source>
</evidence>
<keyword evidence="5" id="KW-0812">Transmembrane</keyword>
<feature type="signal peptide" evidence="8">
    <location>
        <begin position="1"/>
        <end position="21"/>
    </location>
</feature>